<dbReference type="InterPro" id="IPR017919">
    <property type="entry name" value="TFIIE/TFIIEa_HTH"/>
</dbReference>
<dbReference type="Pfam" id="PF08271">
    <property type="entry name" value="Zn_Ribbon_TF"/>
    <property type="match status" value="1"/>
</dbReference>
<dbReference type="PANTHER" id="PTHR13097:SF7">
    <property type="entry name" value="GENERAL TRANSCRIPTION FACTOR IIE SUBUNIT 1"/>
    <property type="match status" value="1"/>
</dbReference>
<dbReference type="Pfam" id="PF02002">
    <property type="entry name" value="TFIIE_alpha"/>
    <property type="match status" value="1"/>
</dbReference>
<dbReference type="InterPro" id="IPR036390">
    <property type="entry name" value="WH_DNA-bd_sf"/>
</dbReference>
<keyword evidence="3" id="KW-0804">Transcription</keyword>
<organism evidence="5">
    <name type="scientific">bioreactor metagenome</name>
    <dbReference type="NCBI Taxonomy" id="1076179"/>
    <lineage>
        <taxon>unclassified sequences</taxon>
        <taxon>metagenomes</taxon>
        <taxon>ecological metagenomes</taxon>
    </lineage>
</organism>
<dbReference type="PROSITE" id="PS51344">
    <property type="entry name" value="HTH_TFE_IIE"/>
    <property type="match status" value="1"/>
</dbReference>
<dbReference type="HAMAP" id="MF_01909">
    <property type="entry name" value="TFE_arch"/>
    <property type="match status" value="1"/>
</dbReference>
<evidence type="ECO:0000259" key="4">
    <source>
        <dbReference type="PROSITE" id="PS51344"/>
    </source>
</evidence>
<evidence type="ECO:0000256" key="1">
    <source>
        <dbReference type="ARBA" id="ARBA00023015"/>
    </source>
</evidence>
<comment type="caution">
    <text evidence="5">The sequence shown here is derived from an EMBL/GenBank/DDBJ whole genome shotgun (WGS) entry which is preliminary data.</text>
</comment>
<sequence length="211" mass="24479">MTVITEEQLGNPAIYQYLLKLVGEEGLELLRRWSDVEYTRRWIEAKLSSEDLKASDRAKFMAETKRSDEELTGAERSDEEIAELTGINLNSVRHTLYNLYEHRLAEYRRIKNNETGWLTYLWLMRMDHMNMVLRNEMEVAAGKLAGRLRYDEANDFYQCKNCGITTTFNNAMTTNFSCPQCGTMLVHFDDDLIVAALKKRLAKMQTALDNA</sequence>
<keyword evidence="2" id="KW-0238">DNA-binding</keyword>
<reference evidence="5" key="1">
    <citation type="submission" date="2019-08" db="EMBL/GenBank/DDBJ databases">
        <authorList>
            <person name="Kucharzyk K."/>
            <person name="Murdoch R.W."/>
            <person name="Higgins S."/>
            <person name="Loffler F."/>
        </authorList>
    </citation>
    <scope>NUCLEOTIDE SEQUENCE</scope>
</reference>
<dbReference type="GO" id="GO:0003677">
    <property type="term" value="F:DNA binding"/>
    <property type="evidence" value="ECO:0007669"/>
    <property type="project" value="UniProtKB-KW"/>
</dbReference>
<dbReference type="SMART" id="SM00531">
    <property type="entry name" value="TFIIE"/>
    <property type="match status" value="1"/>
</dbReference>
<keyword evidence="1" id="KW-0805">Transcription regulation</keyword>
<dbReference type="InterPro" id="IPR036388">
    <property type="entry name" value="WH-like_DNA-bd_sf"/>
</dbReference>
<evidence type="ECO:0000256" key="2">
    <source>
        <dbReference type="ARBA" id="ARBA00023125"/>
    </source>
</evidence>
<dbReference type="AlphaFoldDB" id="A0A644V3W3"/>
<proteinExistence type="inferred from homology"/>
<name>A0A644V3W3_9ZZZZ</name>
<dbReference type="InterPro" id="IPR016481">
    <property type="entry name" value="TF_E_archaea"/>
</dbReference>
<dbReference type="EMBL" id="VSSQ01000207">
    <property type="protein sequence ID" value="MPL85533.1"/>
    <property type="molecule type" value="Genomic_DNA"/>
</dbReference>
<dbReference type="GO" id="GO:0006355">
    <property type="term" value="P:regulation of DNA-templated transcription"/>
    <property type="evidence" value="ECO:0007669"/>
    <property type="project" value="InterPro"/>
</dbReference>
<protein>
    <recommendedName>
        <fullName evidence="4">HTH TFE/IIEalpha-type domain-containing protein</fullName>
    </recommendedName>
</protein>
<dbReference type="PANTHER" id="PTHR13097">
    <property type="entry name" value="TRANSCRIPTION INITIATION FACTOR IIE, ALPHA SUBUNIT"/>
    <property type="match status" value="1"/>
</dbReference>
<feature type="domain" description="HTH TFE/IIEalpha-type" evidence="4">
    <location>
        <begin position="10"/>
        <end position="130"/>
    </location>
</feature>
<evidence type="ECO:0000256" key="3">
    <source>
        <dbReference type="ARBA" id="ARBA00023163"/>
    </source>
</evidence>
<dbReference type="InterPro" id="IPR024550">
    <property type="entry name" value="TFIIEa/SarR/Rpc3_HTH_dom"/>
</dbReference>
<dbReference type="InterPro" id="IPR039997">
    <property type="entry name" value="TFE"/>
</dbReference>
<gene>
    <name evidence="5" type="ORF">SDC9_31502</name>
</gene>
<accession>A0A644V3W3</accession>
<dbReference type="SUPFAM" id="SSF46785">
    <property type="entry name" value="Winged helix' DNA-binding domain"/>
    <property type="match status" value="1"/>
</dbReference>
<dbReference type="InterPro" id="IPR013137">
    <property type="entry name" value="Znf_TFIIB"/>
</dbReference>
<dbReference type="InterPro" id="IPR002853">
    <property type="entry name" value="TFIIE_asu"/>
</dbReference>
<dbReference type="GO" id="GO:0006367">
    <property type="term" value="P:transcription initiation at RNA polymerase II promoter"/>
    <property type="evidence" value="ECO:0007669"/>
    <property type="project" value="InterPro"/>
</dbReference>
<evidence type="ECO:0000313" key="5">
    <source>
        <dbReference type="EMBL" id="MPL85533.1"/>
    </source>
</evidence>
<dbReference type="Gene3D" id="1.10.10.10">
    <property type="entry name" value="Winged helix-like DNA-binding domain superfamily/Winged helix DNA-binding domain"/>
    <property type="match status" value="1"/>
</dbReference>